<dbReference type="PROSITE" id="PS50082">
    <property type="entry name" value="WD_REPEATS_2"/>
    <property type="match status" value="4"/>
</dbReference>
<dbReference type="Proteomes" id="UP000886523">
    <property type="component" value="Unassembled WGS sequence"/>
</dbReference>
<evidence type="ECO:0000313" key="4">
    <source>
        <dbReference type="EMBL" id="KAF9512726.1"/>
    </source>
</evidence>
<sequence length="653" mass="71249">MPADWTTEAEKHALVERSGKLFIFAATCIRFIGDDRVLAPREHLALILGSQPLESVDLSEVTPYKELDVLYMRLLRQSLSDSNPRLIQNRFQIVVGSIVLLWQPLPLRSLAVFIENSVGTVSNVLRHLQSVIIPPYDENEAPRIYHPSFVDFITNPSRCSMEGFLITAVPVQEQRHTLRCFRLMEMCLKRDVAGIEDPSLLNSKVDGFEAKVASALPAEAQYACRFWGSHLSRVEIGDEKVMGALEEFAMRSILWWIEAMSLLGSIHTVASSVREAHRWAVSSKCKAILVTLLADARRFILAHAEVIRASALHVYHSALPFTPHDTALYKVYCKETRHSIRVLQEIDHQWPHILANFTGHSDRISSIACSKDGLQLASGSWDKSIKLWDITSGLLTATLEGHTKSVKSVAFSPDGNRLASGSSDSSIRLWDATSGIPIGVLKGHLGAVQSVAYSPDGSRLASASFDHSVRLWDAISGVLCTILEGHTGRVYSVAFSPDGSQLASGSSDSSIWLWDAMLGTPITILGGSTGCIHCIVFSPDGLQLAASDDISVQLWDSTSGPPIVLLRGDTVSACSVAFSLDGMQLACSRDGLIQIWDATSGTPVTILRHDVRACQGLPLTLVHSGSLQSLSTHLQLQSSSPLISFTQVHFASA</sequence>
<dbReference type="OrthoDB" id="3266532at2759"/>
<dbReference type="SMART" id="SM00320">
    <property type="entry name" value="WD40"/>
    <property type="match status" value="6"/>
</dbReference>
<dbReference type="PRINTS" id="PR00320">
    <property type="entry name" value="GPROTEINBRPT"/>
</dbReference>
<keyword evidence="5" id="KW-1185">Reference proteome</keyword>
<dbReference type="Pfam" id="PF00400">
    <property type="entry name" value="WD40"/>
    <property type="match status" value="6"/>
</dbReference>
<evidence type="ECO:0008006" key="6">
    <source>
        <dbReference type="Google" id="ProtNLM"/>
    </source>
</evidence>
<feature type="repeat" description="WD" evidence="3">
    <location>
        <begin position="441"/>
        <end position="473"/>
    </location>
</feature>
<evidence type="ECO:0000256" key="3">
    <source>
        <dbReference type="PROSITE-ProRule" id="PRU00221"/>
    </source>
</evidence>
<dbReference type="InterPro" id="IPR036322">
    <property type="entry name" value="WD40_repeat_dom_sf"/>
</dbReference>
<protein>
    <recommendedName>
        <fullName evidence="6">Vegetative incompatibility protein HET-E-1</fullName>
    </recommendedName>
</protein>
<dbReference type="CDD" id="cd00200">
    <property type="entry name" value="WD40"/>
    <property type="match status" value="1"/>
</dbReference>
<dbReference type="PROSITE" id="PS00678">
    <property type="entry name" value="WD_REPEATS_1"/>
    <property type="match status" value="2"/>
</dbReference>
<dbReference type="InterPro" id="IPR001680">
    <property type="entry name" value="WD40_rpt"/>
</dbReference>
<dbReference type="InterPro" id="IPR050349">
    <property type="entry name" value="WD_LIS1/nudF_dynein_reg"/>
</dbReference>
<evidence type="ECO:0000256" key="1">
    <source>
        <dbReference type="ARBA" id="ARBA00022574"/>
    </source>
</evidence>
<dbReference type="Gene3D" id="2.130.10.10">
    <property type="entry name" value="YVTN repeat-like/Quinoprotein amine dehydrogenase"/>
    <property type="match status" value="3"/>
</dbReference>
<dbReference type="AlphaFoldDB" id="A0A9P6AVH6"/>
<keyword evidence="1 3" id="KW-0853">WD repeat</keyword>
<dbReference type="PANTHER" id="PTHR44129">
    <property type="entry name" value="WD REPEAT-CONTAINING PROTEIN POP1"/>
    <property type="match status" value="1"/>
</dbReference>
<accession>A0A9P6AVH6</accession>
<dbReference type="InterPro" id="IPR015943">
    <property type="entry name" value="WD40/YVTN_repeat-like_dom_sf"/>
</dbReference>
<reference evidence="4" key="1">
    <citation type="journal article" date="2020" name="Nat. Commun.">
        <title>Large-scale genome sequencing of mycorrhizal fungi provides insights into the early evolution of symbiotic traits.</title>
        <authorList>
            <person name="Miyauchi S."/>
            <person name="Kiss E."/>
            <person name="Kuo A."/>
            <person name="Drula E."/>
            <person name="Kohler A."/>
            <person name="Sanchez-Garcia M."/>
            <person name="Morin E."/>
            <person name="Andreopoulos B."/>
            <person name="Barry K.W."/>
            <person name="Bonito G."/>
            <person name="Buee M."/>
            <person name="Carver A."/>
            <person name="Chen C."/>
            <person name="Cichocki N."/>
            <person name="Clum A."/>
            <person name="Culley D."/>
            <person name="Crous P.W."/>
            <person name="Fauchery L."/>
            <person name="Girlanda M."/>
            <person name="Hayes R.D."/>
            <person name="Keri Z."/>
            <person name="LaButti K."/>
            <person name="Lipzen A."/>
            <person name="Lombard V."/>
            <person name="Magnuson J."/>
            <person name="Maillard F."/>
            <person name="Murat C."/>
            <person name="Nolan M."/>
            <person name="Ohm R.A."/>
            <person name="Pangilinan J."/>
            <person name="Pereira M.F."/>
            <person name="Perotto S."/>
            <person name="Peter M."/>
            <person name="Pfister S."/>
            <person name="Riley R."/>
            <person name="Sitrit Y."/>
            <person name="Stielow J.B."/>
            <person name="Szollosi G."/>
            <person name="Zifcakova L."/>
            <person name="Stursova M."/>
            <person name="Spatafora J.W."/>
            <person name="Tedersoo L."/>
            <person name="Vaario L.M."/>
            <person name="Yamada A."/>
            <person name="Yan M."/>
            <person name="Wang P."/>
            <person name="Xu J."/>
            <person name="Bruns T."/>
            <person name="Baldrian P."/>
            <person name="Vilgalys R."/>
            <person name="Dunand C."/>
            <person name="Henrissat B."/>
            <person name="Grigoriev I.V."/>
            <person name="Hibbett D."/>
            <person name="Nagy L.G."/>
            <person name="Martin F.M."/>
        </authorList>
    </citation>
    <scope>NUCLEOTIDE SEQUENCE</scope>
    <source>
        <strain evidence="4">UP504</strain>
    </source>
</reference>
<comment type="caution">
    <text evidence="4">The sequence shown here is derived from an EMBL/GenBank/DDBJ whole genome shotgun (WGS) entry which is preliminary data.</text>
</comment>
<feature type="repeat" description="WD" evidence="3">
    <location>
        <begin position="483"/>
        <end position="515"/>
    </location>
</feature>
<keyword evidence="2" id="KW-0677">Repeat</keyword>
<gene>
    <name evidence="4" type="ORF">BS47DRAFT_1330217</name>
</gene>
<dbReference type="InterPro" id="IPR019775">
    <property type="entry name" value="WD40_repeat_CS"/>
</dbReference>
<evidence type="ECO:0000256" key="2">
    <source>
        <dbReference type="ARBA" id="ARBA00022737"/>
    </source>
</evidence>
<dbReference type="PROSITE" id="PS50294">
    <property type="entry name" value="WD_REPEATS_REGION"/>
    <property type="match status" value="4"/>
</dbReference>
<evidence type="ECO:0000313" key="5">
    <source>
        <dbReference type="Proteomes" id="UP000886523"/>
    </source>
</evidence>
<feature type="repeat" description="WD" evidence="3">
    <location>
        <begin position="399"/>
        <end position="440"/>
    </location>
</feature>
<proteinExistence type="predicted"/>
<dbReference type="EMBL" id="MU128983">
    <property type="protein sequence ID" value="KAF9512726.1"/>
    <property type="molecule type" value="Genomic_DNA"/>
</dbReference>
<dbReference type="SUPFAM" id="SSF50978">
    <property type="entry name" value="WD40 repeat-like"/>
    <property type="match status" value="1"/>
</dbReference>
<name>A0A9P6AVH6_9AGAM</name>
<dbReference type="InterPro" id="IPR020472">
    <property type="entry name" value="WD40_PAC1"/>
</dbReference>
<feature type="repeat" description="WD" evidence="3">
    <location>
        <begin position="357"/>
        <end position="398"/>
    </location>
</feature>
<organism evidence="4 5">
    <name type="scientific">Hydnum rufescens UP504</name>
    <dbReference type="NCBI Taxonomy" id="1448309"/>
    <lineage>
        <taxon>Eukaryota</taxon>
        <taxon>Fungi</taxon>
        <taxon>Dikarya</taxon>
        <taxon>Basidiomycota</taxon>
        <taxon>Agaricomycotina</taxon>
        <taxon>Agaricomycetes</taxon>
        <taxon>Cantharellales</taxon>
        <taxon>Hydnaceae</taxon>
        <taxon>Hydnum</taxon>
    </lineage>
</organism>